<feature type="domain" description="Knr4/Smi1-like" evidence="1">
    <location>
        <begin position="23"/>
        <end position="139"/>
    </location>
</feature>
<proteinExistence type="predicted"/>
<organism evidence="2 3">
    <name type="scientific">Iodobacter arcticus</name>
    <dbReference type="NCBI Taxonomy" id="590593"/>
    <lineage>
        <taxon>Bacteria</taxon>
        <taxon>Pseudomonadati</taxon>
        <taxon>Pseudomonadota</taxon>
        <taxon>Betaproteobacteria</taxon>
        <taxon>Neisseriales</taxon>
        <taxon>Chitinibacteraceae</taxon>
        <taxon>Iodobacter</taxon>
    </lineage>
</organism>
<dbReference type="InterPro" id="IPR037883">
    <property type="entry name" value="Knr4/Smi1-like_sf"/>
</dbReference>
<dbReference type="SUPFAM" id="SSF160631">
    <property type="entry name" value="SMI1/KNR4-like"/>
    <property type="match status" value="1"/>
</dbReference>
<dbReference type="EMBL" id="JBHTBQ010000026">
    <property type="protein sequence ID" value="MFC7420736.1"/>
    <property type="molecule type" value="Genomic_DNA"/>
</dbReference>
<sequence>MNKNEISLVLSKCLPLENRTLDTPSPEDWVNVENYFKTKLPQEYKYFVDLMTDFSFPGDIYNPTSKILTNGNDDIILVYEIEIKKSNFSKNLIPFYGIGNGDYFCLSIEDGEKTAVYCTDHSTGEVSKEADSFEDWIIEIPNFLNG</sequence>
<comment type="caution">
    <text evidence="2">The sequence shown here is derived from an EMBL/GenBank/DDBJ whole genome shotgun (WGS) entry which is preliminary data.</text>
</comment>
<accession>A0ABW2QYG2</accession>
<name>A0ABW2QYG2_9NEIS</name>
<dbReference type="RefSeq" id="WP_380188327.1">
    <property type="nucleotide sequence ID" value="NZ_JBHTBQ010000026.1"/>
</dbReference>
<gene>
    <name evidence="2" type="ORF">ACFQNF_12735</name>
</gene>
<reference evidence="3" key="1">
    <citation type="journal article" date="2019" name="Int. J. Syst. Evol. Microbiol.">
        <title>The Global Catalogue of Microorganisms (GCM) 10K type strain sequencing project: providing services to taxonomists for standard genome sequencing and annotation.</title>
        <authorList>
            <consortium name="The Broad Institute Genomics Platform"/>
            <consortium name="The Broad Institute Genome Sequencing Center for Infectious Disease"/>
            <person name="Wu L."/>
            <person name="Ma J."/>
        </authorList>
    </citation>
    <scope>NUCLEOTIDE SEQUENCE [LARGE SCALE GENOMIC DNA]</scope>
    <source>
        <strain evidence="3">CCUG 62945</strain>
    </source>
</reference>
<evidence type="ECO:0000313" key="2">
    <source>
        <dbReference type="EMBL" id="MFC7420736.1"/>
    </source>
</evidence>
<keyword evidence="3" id="KW-1185">Reference proteome</keyword>
<dbReference type="SMART" id="SM00860">
    <property type="entry name" value="SMI1_KNR4"/>
    <property type="match status" value="1"/>
</dbReference>
<dbReference type="Pfam" id="PF14567">
    <property type="entry name" value="SUKH_5"/>
    <property type="match status" value="1"/>
</dbReference>
<dbReference type="Proteomes" id="UP001596473">
    <property type="component" value="Unassembled WGS sequence"/>
</dbReference>
<dbReference type="InterPro" id="IPR018958">
    <property type="entry name" value="Knr4/Smi1-like_dom"/>
</dbReference>
<evidence type="ECO:0000313" key="3">
    <source>
        <dbReference type="Proteomes" id="UP001596473"/>
    </source>
</evidence>
<protein>
    <submittedName>
        <fullName evidence="2">SMI1/KNR4 family protein</fullName>
    </submittedName>
</protein>
<dbReference type="Gene3D" id="3.40.1580.10">
    <property type="entry name" value="SMI1/KNR4-like"/>
    <property type="match status" value="1"/>
</dbReference>
<evidence type="ECO:0000259" key="1">
    <source>
        <dbReference type="SMART" id="SM00860"/>
    </source>
</evidence>